<dbReference type="GO" id="GO:0006564">
    <property type="term" value="P:L-serine biosynthetic process"/>
    <property type="evidence" value="ECO:0007669"/>
    <property type="project" value="UniProtKB-KW"/>
</dbReference>
<dbReference type="InterPro" id="IPR015422">
    <property type="entry name" value="PyrdxlP-dep_Trfase_small"/>
</dbReference>
<evidence type="ECO:0000256" key="1">
    <source>
        <dbReference type="ARBA" id="ARBA00001933"/>
    </source>
</evidence>
<evidence type="ECO:0000256" key="8">
    <source>
        <dbReference type="ARBA" id="ARBA00022679"/>
    </source>
</evidence>
<evidence type="ECO:0000256" key="10">
    <source>
        <dbReference type="ARBA" id="ARBA00023299"/>
    </source>
</evidence>
<dbReference type="Gene3D" id="3.40.640.10">
    <property type="entry name" value="Type I PLP-dependent aspartate aminotransferase-like (Major domain)"/>
    <property type="match status" value="1"/>
</dbReference>
<evidence type="ECO:0000256" key="7">
    <source>
        <dbReference type="ARBA" id="ARBA00022605"/>
    </source>
</evidence>
<dbReference type="InterPro" id="IPR006271">
    <property type="entry name" value="Pser_aminoTfrase_methanosarc"/>
</dbReference>
<keyword evidence="7" id="KW-0028">Amino-acid biosynthesis</keyword>
<comment type="cofactor">
    <cofactor evidence="1">
        <name>pyridoxal 5'-phosphate</name>
        <dbReference type="ChEBI" id="CHEBI:597326"/>
    </cofactor>
</comment>
<sequence length="402" mass="43048">MAAATTDLNAARPQARPANPHFSSGPCAKRPGWSLAALEGAMLGRSHRAKEPKARIAEVIERSRALLSMPADWRLGVVPASDTGAVEMVLWSALGARGVDVLVWESFSKEWAQDIATQLKLADVRIREADYGKLPPLDPVAPDRDVVFVWNGTTSGVRLAHADFISDAREGLAICDATSAAFAMRLPWDKLDVVTWSWQKVLGGEAAHGMLALSPRAVARLESFDAGRPLPKIMRLTKGGRLIEGIFQGDTINTPSMLCVEDALDGLRWAESIGGLDALIARSEANLAAVADWVSGSGWADFLAEDPATRSCTSICLKITVPWFTAMDAAGQARAAKRLAAILEEEGVALDIASYRDAPPGLRIWGGATVETSDIQALLPWLDWAFAELALELAHQEASPAG</sequence>
<dbReference type="Gene3D" id="3.90.1150.10">
    <property type="entry name" value="Aspartate Aminotransferase, domain 1"/>
    <property type="match status" value="1"/>
</dbReference>
<dbReference type="InterPro" id="IPR015421">
    <property type="entry name" value="PyrdxlP-dep_Trfase_major"/>
</dbReference>
<evidence type="ECO:0000256" key="9">
    <source>
        <dbReference type="ARBA" id="ARBA00022898"/>
    </source>
</evidence>
<reference evidence="13 14" key="1">
    <citation type="submission" date="2016-11" db="EMBL/GenBank/DDBJ databases">
        <authorList>
            <person name="Jaros S."/>
            <person name="Januszkiewicz K."/>
            <person name="Wedrychowicz H."/>
        </authorList>
    </citation>
    <scope>NUCLEOTIDE SEQUENCE [LARGE SCALE GENOMIC DNA]</scope>
    <source>
        <strain evidence="13 14">DSM 14916</strain>
    </source>
</reference>
<dbReference type="GO" id="GO:0004648">
    <property type="term" value="F:O-phospho-L-serine:2-oxoglutarate aminotransferase activity"/>
    <property type="evidence" value="ECO:0007669"/>
    <property type="project" value="UniProtKB-EC"/>
</dbReference>
<dbReference type="CDD" id="cd01494">
    <property type="entry name" value="AAT_I"/>
    <property type="match status" value="1"/>
</dbReference>
<dbReference type="InterPro" id="IPR015424">
    <property type="entry name" value="PyrdxlP-dep_Trfase"/>
</dbReference>
<dbReference type="EMBL" id="FQZF01000015">
    <property type="protein sequence ID" value="SHJ52329.1"/>
    <property type="molecule type" value="Genomic_DNA"/>
</dbReference>
<evidence type="ECO:0000256" key="12">
    <source>
        <dbReference type="SAM" id="MobiDB-lite"/>
    </source>
</evidence>
<dbReference type="NCBIfam" id="TIGR01365">
    <property type="entry name" value="serC_2"/>
    <property type="match status" value="1"/>
</dbReference>
<evidence type="ECO:0000256" key="5">
    <source>
        <dbReference type="ARBA" id="ARBA00022490"/>
    </source>
</evidence>
<dbReference type="PANTHER" id="PTHR21152:SF40">
    <property type="entry name" value="ALANINE--GLYOXYLATE AMINOTRANSFERASE"/>
    <property type="match status" value="1"/>
</dbReference>
<evidence type="ECO:0000256" key="4">
    <source>
        <dbReference type="ARBA" id="ARBA00013030"/>
    </source>
</evidence>
<keyword evidence="5" id="KW-0963">Cytoplasm</keyword>
<comment type="similarity">
    <text evidence="3">Belongs to the class-V pyridoxal-phosphate-dependent aminotransferase family. SerC subfamily.</text>
</comment>
<dbReference type="OrthoDB" id="9772439at2"/>
<evidence type="ECO:0000313" key="13">
    <source>
        <dbReference type="EMBL" id="SHJ52329.1"/>
    </source>
</evidence>
<name>A0A1M6K070_9PROT</name>
<protein>
    <recommendedName>
        <fullName evidence="4">phosphoserine transaminase</fullName>
        <ecNumber evidence="4">2.6.1.52</ecNumber>
    </recommendedName>
</protein>
<dbReference type="PIRSF" id="PIRSF000525">
    <property type="entry name" value="SerC"/>
    <property type="match status" value="1"/>
</dbReference>
<dbReference type="RefSeq" id="WP_073135677.1">
    <property type="nucleotide sequence ID" value="NZ_FQZF01000015.1"/>
</dbReference>
<keyword evidence="10" id="KW-0718">Serine biosynthesis</keyword>
<evidence type="ECO:0000313" key="14">
    <source>
        <dbReference type="Proteomes" id="UP000184387"/>
    </source>
</evidence>
<dbReference type="UniPathway" id="UPA00135">
    <property type="reaction ID" value="UER00197"/>
</dbReference>
<dbReference type="GO" id="GO:0004760">
    <property type="term" value="F:L-serine-pyruvate transaminase activity"/>
    <property type="evidence" value="ECO:0007669"/>
    <property type="project" value="TreeGrafter"/>
</dbReference>
<organism evidence="13 14">
    <name type="scientific">Muricoccus roseus</name>
    <dbReference type="NCBI Taxonomy" id="198092"/>
    <lineage>
        <taxon>Bacteria</taxon>
        <taxon>Pseudomonadati</taxon>
        <taxon>Pseudomonadota</taxon>
        <taxon>Alphaproteobacteria</taxon>
        <taxon>Acetobacterales</taxon>
        <taxon>Roseomonadaceae</taxon>
        <taxon>Muricoccus</taxon>
    </lineage>
</organism>
<comment type="pathway">
    <text evidence="2">Amino-acid biosynthesis; L-serine biosynthesis; L-serine from 3-phospho-D-glycerate: step 2/3.</text>
</comment>
<keyword evidence="6 13" id="KW-0032">Aminotransferase</keyword>
<evidence type="ECO:0000256" key="3">
    <source>
        <dbReference type="ARBA" id="ARBA00006904"/>
    </source>
</evidence>
<dbReference type="PANTHER" id="PTHR21152">
    <property type="entry name" value="AMINOTRANSFERASE CLASS V"/>
    <property type="match status" value="1"/>
</dbReference>
<dbReference type="Proteomes" id="UP000184387">
    <property type="component" value="Unassembled WGS sequence"/>
</dbReference>
<dbReference type="STRING" id="198092.SAMN02745194_02771"/>
<comment type="catalytic activity">
    <reaction evidence="11">
        <text>O-phospho-L-serine + 2-oxoglutarate = 3-phosphooxypyruvate + L-glutamate</text>
        <dbReference type="Rhea" id="RHEA:14329"/>
        <dbReference type="ChEBI" id="CHEBI:16810"/>
        <dbReference type="ChEBI" id="CHEBI:18110"/>
        <dbReference type="ChEBI" id="CHEBI:29985"/>
        <dbReference type="ChEBI" id="CHEBI:57524"/>
        <dbReference type="EC" id="2.6.1.52"/>
    </reaction>
</comment>
<keyword evidence="8 13" id="KW-0808">Transferase</keyword>
<dbReference type="AlphaFoldDB" id="A0A1M6K070"/>
<evidence type="ECO:0000256" key="2">
    <source>
        <dbReference type="ARBA" id="ARBA00005099"/>
    </source>
</evidence>
<proteinExistence type="inferred from homology"/>
<accession>A0A1M6K070</accession>
<evidence type="ECO:0000256" key="11">
    <source>
        <dbReference type="ARBA" id="ARBA00049007"/>
    </source>
</evidence>
<dbReference type="GO" id="GO:0008453">
    <property type="term" value="F:alanine-glyoxylate transaminase activity"/>
    <property type="evidence" value="ECO:0007669"/>
    <property type="project" value="TreeGrafter"/>
</dbReference>
<feature type="compositionally biased region" description="Low complexity" evidence="12">
    <location>
        <begin position="9"/>
        <end position="20"/>
    </location>
</feature>
<dbReference type="SUPFAM" id="SSF53383">
    <property type="entry name" value="PLP-dependent transferases"/>
    <property type="match status" value="1"/>
</dbReference>
<dbReference type="InterPro" id="IPR022278">
    <property type="entry name" value="Pser_aminoTfrase"/>
</dbReference>
<dbReference type="GO" id="GO:0019265">
    <property type="term" value="P:glycine biosynthetic process, by transamination of glyoxylate"/>
    <property type="evidence" value="ECO:0007669"/>
    <property type="project" value="TreeGrafter"/>
</dbReference>
<feature type="region of interest" description="Disordered" evidence="12">
    <location>
        <begin position="1"/>
        <end position="26"/>
    </location>
</feature>
<gene>
    <name evidence="13" type="ORF">SAMN02745194_02771</name>
</gene>
<keyword evidence="9" id="KW-0663">Pyridoxal phosphate</keyword>
<dbReference type="NCBIfam" id="NF002841">
    <property type="entry name" value="PRK03080.1-2"/>
    <property type="match status" value="1"/>
</dbReference>
<keyword evidence="14" id="KW-1185">Reference proteome</keyword>
<dbReference type="EC" id="2.6.1.52" evidence="4"/>
<evidence type="ECO:0000256" key="6">
    <source>
        <dbReference type="ARBA" id="ARBA00022576"/>
    </source>
</evidence>